<evidence type="ECO:0000313" key="2">
    <source>
        <dbReference type="EMBL" id="MBB6343230.1"/>
    </source>
</evidence>
<dbReference type="GO" id="GO:0005737">
    <property type="term" value="C:cytoplasm"/>
    <property type="evidence" value="ECO:0007669"/>
    <property type="project" value="TreeGrafter"/>
</dbReference>
<dbReference type="SUPFAM" id="SSF51735">
    <property type="entry name" value="NAD(P)-binding Rossmann-fold domains"/>
    <property type="match status" value="1"/>
</dbReference>
<dbReference type="PANTHER" id="PTHR48079:SF6">
    <property type="entry name" value="NAD(P)-BINDING DOMAIN-CONTAINING PROTEIN-RELATED"/>
    <property type="match status" value="1"/>
</dbReference>
<dbReference type="Pfam" id="PF01370">
    <property type="entry name" value="Epimerase"/>
    <property type="match status" value="1"/>
</dbReference>
<feature type="domain" description="NAD-dependent epimerase/dehydratase" evidence="1">
    <location>
        <begin position="3"/>
        <end position="221"/>
    </location>
</feature>
<dbReference type="InterPro" id="IPR051783">
    <property type="entry name" value="NAD(P)-dependent_oxidoreduct"/>
</dbReference>
<comment type="caution">
    <text evidence="2">The sequence shown here is derived from an EMBL/GenBank/DDBJ whole genome shotgun (WGS) entry which is preliminary data.</text>
</comment>
<dbReference type="InterPro" id="IPR001509">
    <property type="entry name" value="Epimerase_deHydtase"/>
</dbReference>
<name>A0A7X0BWQ3_9PSED</name>
<dbReference type="RefSeq" id="WP_311772133.1">
    <property type="nucleotide sequence ID" value="NZ_JACHLL010000007.1"/>
</dbReference>
<dbReference type="Gene3D" id="3.40.50.720">
    <property type="entry name" value="NAD(P)-binding Rossmann-like Domain"/>
    <property type="match status" value="1"/>
</dbReference>
<accession>A0A7X0BWQ3</accession>
<gene>
    <name evidence="2" type="ORF">HNP49_003428</name>
</gene>
<proteinExistence type="predicted"/>
<keyword evidence="3" id="KW-1185">Reference proteome</keyword>
<dbReference type="PANTHER" id="PTHR48079">
    <property type="entry name" value="PROTEIN YEEZ"/>
    <property type="match status" value="1"/>
</dbReference>
<dbReference type="Proteomes" id="UP000557193">
    <property type="component" value="Unassembled WGS sequence"/>
</dbReference>
<sequence length="314" mass="34018">MKVLVTGASGFMARSLLTRLRATQGLQVVTLSRKKELPDVLDSSTLNQCFSTANFFDLISGVDVVVHTAARAHILNETAADPLAEYRKVNVDFTLNLARQCAQRQVKRFIYISSIGVHGITSDRPFTVDDVPAPEEPYAISKIEAERGLENLCQACDIELVIIRPPLIYGREAPGNFARMVGWISSGIPLPLGAVDNRRSLISVDNLVDLILVCLDHPSAAGKVLLASDGEDVSTSDLLRRVARAMGKPARLVPVPTTVLRAVAGLAGKKSMARRLTGSLQVDMSSTTALLGWTPPFSLDESLARCFGSHDERQ</sequence>
<reference evidence="2 3" key="1">
    <citation type="submission" date="2020-08" db="EMBL/GenBank/DDBJ databases">
        <title>Functional genomics of gut bacteria from endangered species of beetles.</title>
        <authorList>
            <person name="Carlos-Shanley C."/>
        </authorList>
    </citation>
    <scope>NUCLEOTIDE SEQUENCE [LARGE SCALE GENOMIC DNA]</scope>
    <source>
        <strain evidence="2 3">S00202</strain>
    </source>
</reference>
<dbReference type="AlphaFoldDB" id="A0A7X0BWQ3"/>
<evidence type="ECO:0000259" key="1">
    <source>
        <dbReference type="Pfam" id="PF01370"/>
    </source>
</evidence>
<organism evidence="2 3">
    <name type="scientific">Pseudomonas fluvialis</name>
    <dbReference type="NCBI Taxonomy" id="1793966"/>
    <lineage>
        <taxon>Bacteria</taxon>
        <taxon>Pseudomonadati</taxon>
        <taxon>Pseudomonadota</taxon>
        <taxon>Gammaproteobacteria</taxon>
        <taxon>Pseudomonadales</taxon>
        <taxon>Pseudomonadaceae</taxon>
        <taxon>Pseudomonas</taxon>
    </lineage>
</organism>
<evidence type="ECO:0000313" key="3">
    <source>
        <dbReference type="Proteomes" id="UP000557193"/>
    </source>
</evidence>
<dbReference type="EMBL" id="JACHLL010000007">
    <property type="protein sequence ID" value="MBB6343230.1"/>
    <property type="molecule type" value="Genomic_DNA"/>
</dbReference>
<dbReference type="InterPro" id="IPR036291">
    <property type="entry name" value="NAD(P)-bd_dom_sf"/>
</dbReference>
<protein>
    <submittedName>
        <fullName evidence="2">Nucleoside-diphosphate-sugar epimerase</fullName>
    </submittedName>
</protein>
<dbReference type="GO" id="GO:0004029">
    <property type="term" value="F:aldehyde dehydrogenase (NAD+) activity"/>
    <property type="evidence" value="ECO:0007669"/>
    <property type="project" value="TreeGrafter"/>
</dbReference>